<dbReference type="Gene3D" id="3.30.70.1620">
    <property type="match status" value="1"/>
</dbReference>
<dbReference type="PANTHER" id="PTHR43977">
    <property type="entry name" value="STRUCTURAL MAINTENANCE OF CHROMOSOMES PROTEIN 3"/>
    <property type="match status" value="1"/>
</dbReference>
<dbReference type="SUPFAM" id="SSF75553">
    <property type="entry name" value="Smc hinge domain"/>
    <property type="match status" value="1"/>
</dbReference>
<comment type="caution">
    <text evidence="12">The sequence shown here is derived from an EMBL/GenBank/DDBJ whole genome shotgun (WGS) entry which is preliminary data.</text>
</comment>
<comment type="subcellular location">
    <subcellularLocation>
        <location evidence="1 8">Nucleus</location>
    </subcellularLocation>
</comment>
<dbReference type="Pfam" id="PF02463">
    <property type="entry name" value="SMC_N"/>
    <property type="match status" value="1"/>
</dbReference>
<feature type="coiled-coil region" evidence="9">
    <location>
        <begin position="187"/>
        <end position="373"/>
    </location>
</feature>
<feature type="region of interest" description="Disordered" evidence="10">
    <location>
        <begin position="641"/>
        <end position="691"/>
    </location>
</feature>
<protein>
    <recommendedName>
        <fullName evidence="8">Structural maintenance of chromosomes protein</fullName>
    </recommendedName>
</protein>
<keyword evidence="4" id="KW-0498">Mitosis</keyword>
<comment type="similarity">
    <text evidence="2">Belongs to the SMC family. SMC3 subfamily.</text>
</comment>
<evidence type="ECO:0000256" key="3">
    <source>
        <dbReference type="ARBA" id="ARBA00022618"/>
    </source>
</evidence>
<feature type="domain" description="SMC hinge" evidence="11">
    <location>
        <begin position="524"/>
        <end position="635"/>
    </location>
</feature>
<dbReference type="InterPro" id="IPR024704">
    <property type="entry name" value="SMC"/>
</dbReference>
<keyword evidence="7" id="KW-0131">Cell cycle</keyword>
<evidence type="ECO:0000313" key="12">
    <source>
        <dbReference type="EMBL" id="KAK5084029.1"/>
    </source>
</evidence>
<dbReference type="CDD" id="cd03272">
    <property type="entry name" value="ABC_SMC3_euk"/>
    <property type="match status" value="1"/>
</dbReference>
<dbReference type="SMART" id="SM00968">
    <property type="entry name" value="SMC_hinge"/>
    <property type="match status" value="1"/>
</dbReference>
<dbReference type="Gene3D" id="1.10.287.1490">
    <property type="match status" value="1"/>
</dbReference>
<evidence type="ECO:0000256" key="9">
    <source>
        <dbReference type="SAM" id="Coils"/>
    </source>
</evidence>
<keyword evidence="6 8" id="KW-0539">Nucleus</keyword>
<proteinExistence type="inferred from homology"/>
<evidence type="ECO:0000256" key="2">
    <source>
        <dbReference type="ARBA" id="ARBA00005917"/>
    </source>
</evidence>
<evidence type="ECO:0000256" key="6">
    <source>
        <dbReference type="ARBA" id="ARBA00023242"/>
    </source>
</evidence>
<dbReference type="PIRSF" id="PIRSF005719">
    <property type="entry name" value="SMC"/>
    <property type="match status" value="1"/>
</dbReference>
<dbReference type="EMBL" id="JAVRRG010000118">
    <property type="protein sequence ID" value="KAK5084029.1"/>
    <property type="molecule type" value="Genomic_DNA"/>
</dbReference>
<evidence type="ECO:0000256" key="7">
    <source>
        <dbReference type="ARBA" id="ARBA00023306"/>
    </source>
</evidence>
<evidence type="ECO:0000259" key="11">
    <source>
        <dbReference type="SMART" id="SM00968"/>
    </source>
</evidence>
<gene>
    <name evidence="12" type="primary">SMC3</name>
    <name evidence="12" type="ORF">LTR24_007660</name>
</gene>
<organism evidence="12 13">
    <name type="scientific">Lithohypha guttulata</name>
    <dbReference type="NCBI Taxonomy" id="1690604"/>
    <lineage>
        <taxon>Eukaryota</taxon>
        <taxon>Fungi</taxon>
        <taxon>Dikarya</taxon>
        <taxon>Ascomycota</taxon>
        <taxon>Pezizomycotina</taxon>
        <taxon>Eurotiomycetes</taxon>
        <taxon>Chaetothyriomycetidae</taxon>
        <taxon>Chaetothyriales</taxon>
        <taxon>Trichomeriaceae</taxon>
        <taxon>Lithohypha</taxon>
    </lineage>
</organism>
<dbReference type="InterPro" id="IPR003395">
    <property type="entry name" value="RecF/RecN/SMC_N"/>
</dbReference>
<dbReference type="Proteomes" id="UP001345013">
    <property type="component" value="Unassembled WGS sequence"/>
</dbReference>
<dbReference type="InterPro" id="IPR041741">
    <property type="entry name" value="SMC3_ABC_euk"/>
</dbReference>
<feature type="region of interest" description="Disordered" evidence="10">
    <location>
        <begin position="1050"/>
        <end position="1071"/>
    </location>
</feature>
<evidence type="ECO:0000313" key="13">
    <source>
        <dbReference type="Proteomes" id="UP001345013"/>
    </source>
</evidence>
<evidence type="ECO:0000256" key="8">
    <source>
        <dbReference type="PIRNR" id="PIRNR005719"/>
    </source>
</evidence>
<keyword evidence="5 9" id="KW-0175">Coiled coil</keyword>
<dbReference type="InterPro" id="IPR036277">
    <property type="entry name" value="SMC_hinge_sf"/>
</dbReference>
<evidence type="ECO:0000256" key="4">
    <source>
        <dbReference type="ARBA" id="ARBA00022776"/>
    </source>
</evidence>
<evidence type="ECO:0000256" key="10">
    <source>
        <dbReference type="SAM" id="MobiDB-lite"/>
    </source>
</evidence>
<feature type="region of interest" description="Disordered" evidence="10">
    <location>
        <begin position="716"/>
        <end position="743"/>
    </location>
</feature>
<keyword evidence="13" id="KW-1185">Reference proteome</keyword>
<sequence length="1211" mass="138285">MYIKQIVIQGFKSYKNQTIVDPFSPKLNVIVGRNGSGKSNFFAAIRFVLGDAYASGLSREERQALIHEGSGSSIMSAYVEITFDNSDGRFPTGNDELVLRRTIGLKKDEYSLDRKNVTRSDVMNLLETAGFSKSNPYYIVPQGRITRITNMKDPERLDLLKSVAGTQAFTSKKDESQKIMNETNNKITAIDSTFEQINERLKELEDEQEELRTFQEQDAEKRAIEYILEQRDLEETNRGLQQLEERRNNRIENADGNRQAYSEGEDNIARINQQLEELRQNMNAARLEKKQLEDERRERARAKAQADLDVRNLSAGRSAAQRSKQQHDENLEQVQTQIAEIEEELNSDVLPKYQQASQKAQTTKTRLDNAETKQQRLYAKQGRSARFRTKQERDVWLNDQINEANVSLQRFKATRMSTNEGIIEDEEAIAELEQNIEDLQNRISNQGGAAQGLEQELQTAKENKDKLMDERKELWRKDARFDSEIATAHEQLRKAERNLSYMMDGNTSRGLEAVRRIKQQHNLTGCYGTLAELLDVPAHHVAIEAVAGNSLFHYVVDTDDTATRVLEQLNRERSGRITFMPLNRLRPKAATFPNASDIRPLVSLVNYDPMYEKAVQQVFGKSIICQNLTVAAQYARTHGLSAVTPDGDRSDKKGALSGGYVDQRSSRLKATRTVVEARQKHEEVQTNGRDIKRRIEKIDQTITKAHSDVQKLEQRLRQERDGSGPLRQELQSKLSQLSRKREDLDAKRKQETIIANNVKALEDQQQSYQGELSSAFRQALTSAEQTQLDQWTSQVQRYRREYAALASDLAEVEARKADLETKLISNLRPQLAMLEAEDADPEGTSSSALDAKQKETQRLTNALSDVEKQLTKLDQSLETQQTELSNLESELSTARQNLEELSKAIDKSQRRLEKEQQLRTQLQQRKQDSVDAIRELGLISQEMRDRFRNTDNSKLLKRLHKLQSSLKQFEAAGLNRHAVEHYRKSQKSKEDLEARRAELEKGKKSIANLIDVLDQRKDEAIERTFKQVSKAFGEIFTKLVPQGSGRLIIQRKSDRRGEDEESEEEDARRGSVEAYTGIGISVSFNSKHDDQQRIQQLSGGQKSLCALALIFAIQETDPAPFYIFDEIDANLDAQYRTAVADHLNYLSRKADEETDEDGERPRSGQFICTTFRPEMLRVAEKVYGVTFANNVSSIRVESLENALDFVESQTQ</sequence>
<accession>A0ABR0K2G9</accession>
<dbReference type="Gene3D" id="3.40.50.300">
    <property type="entry name" value="P-loop containing nucleotide triphosphate hydrolases"/>
    <property type="match status" value="2"/>
</dbReference>
<feature type="coiled-coil region" evidence="9">
    <location>
        <begin position="422"/>
        <end position="477"/>
    </location>
</feature>
<reference evidence="12 13" key="1">
    <citation type="submission" date="2023-08" db="EMBL/GenBank/DDBJ databases">
        <title>Black Yeasts Isolated from many extreme environments.</title>
        <authorList>
            <person name="Coleine C."/>
            <person name="Stajich J.E."/>
            <person name="Selbmann L."/>
        </authorList>
    </citation>
    <scope>NUCLEOTIDE SEQUENCE [LARGE SCALE GENOMIC DNA]</scope>
    <source>
        <strain evidence="12 13">CCFEE 5885</strain>
    </source>
</reference>
<evidence type="ECO:0000256" key="1">
    <source>
        <dbReference type="ARBA" id="ARBA00004123"/>
    </source>
</evidence>
<dbReference type="SUPFAM" id="SSF52540">
    <property type="entry name" value="P-loop containing nucleoside triphosphate hydrolases"/>
    <property type="match status" value="1"/>
</dbReference>
<dbReference type="Pfam" id="PF06470">
    <property type="entry name" value="SMC_hinge"/>
    <property type="match status" value="1"/>
</dbReference>
<dbReference type="InterPro" id="IPR010935">
    <property type="entry name" value="SMC_hinge"/>
</dbReference>
<keyword evidence="3" id="KW-0132">Cell division</keyword>
<name>A0ABR0K2G9_9EURO</name>
<feature type="coiled-coil region" evidence="9">
    <location>
        <begin position="952"/>
        <end position="1009"/>
    </location>
</feature>
<dbReference type="InterPro" id="IPR027417">
    <property type="entry name" value="P-loop_NTPase"/>
</dbReference>
<evidence type="ECO:0000256" key="5">
    <source>
        <dbReference type="ARBA" id="ARBA00023054"/>
    </source>
</evidence>
<feature type="coiled-coil region" evidence="9">
    <location>
        <begin position="849"/>
        <end position="925"/>
    </location>
</feature>
<dbReference type="Gene3D" id="1.20.1060.20">
    <property type="match status" value="1"/>
</dbReference>
<feature type="compositionally biased region" description="Basic and acidic residues" evidence="10">
    <location>
        <begin position="675"/>
        <end position="684"/>
    </location>
</feature>